<evidence type="ECO:0000256" key="1">
    <source>
        <dbReference type="SAM" id="MobiDB-lite"/>
    </source>
</evidence>
<reference evidence="3" key="1">
    <citation type="journal article" date="2013" name="Nature">
        <title>Draft genome of the wheat A-genome progenitor Triticum urartu.</title>
        <authorList>
            <person name="Ling H.Q."/>
            <person name="Zhao S."/>
            <person name="Liu D."/>
            <person name="Wang J."/>
            <person name="Sun H."/>
            <person name="Zhang C."/>
            <person name="Fan H."/>
            <person name="Li D."/>
            <person name="Dong L."/>
            <person name="Tao Y."/>
            <person name="Gao C."/>
            <person name="Wu H."/>
            <person name="Li Y."/>
            <person name="Cui Y."/>
            <person name="Guo X."/>
            <person name="Zheng S."/>
            <person name="Wang B."/>
            <person name="Yu K."/>
            <person name="Liang Q."/>
            <person name="Yang W."/>
            <person name="Lou X."/>
            <person name="Chen J."/>
            <person name="Feng M."/>
            <person name="Jian J."/>
            <person name="Zhang X."/>
            <person name="Luo G."/>
            <person name="Jiang Y."/>
            <person name="Liu J."/>
            <person name="Wang Z."/>
            <person name="Sha Y."/>
            <person name="Zhang B."/>
            <person name="Wu H."/>
            <person name="Tang D."/>
            <person name="Shen Q."/>
            <person name="Xue P."/>
            <person name="Zou S."/>
            <person name="Wang X."/>
            <person name="Liu X."/>
            <person name="Wang F."/>
            <person name="Yang Y."/>
            <person name="An X."/>
            <person name="Dong Z."/>
            <person name="Zhang K."/>
            <person name="Zhang X."/>
            <person name="Luo M.C."/>
            <person name="Dvorak J."/>
            <person name="Tong Y."/>
            <person name="Wang J."/>
            <person name="Yang H."/>
            <person name="Li Z."/>
            <person name="Wang D."/>
            <person name="Zhang A."/>
            <person name="Wang J."/>
        </authorList>
    </citation>
    <scope>NUCLEOTIDE SEQUENCE</scope>
    <source>
        <strain evidence="3">cv. G1812</strain>
    </source>
</reference>
<keyword evidence="3" id="KW-1185">Reference proteome</keyword>
<evidence type="ECO:0000313" key="2">
    <source>
        <dbReference type="EnsemblPlants" id="TuG1812S0002856100.01.T01.s_cds19676"/>
    </source>
</evidence>
<proteinExistence type="predicted"/>
<dbReference type="Gramene" id="TuG1812S0002856100.01.T01">
    <property type="protein sequence ID" value="TuG1812S0002856100.01.T01.s_cds19676"/>
    <property type="gene ID" value="TuG1812S0002856100.01"/>
</dbReference>
<feature type="compositionally biased region" description="Basic and acidic residues" evidence="1">
    <location>
        <begin position="64"/>
        <end position="74"/>
    </location>
</feature>
<dbReference type="EnsemblPlants" id="TuG1812S0002856100.01.T01">
    <property type="protein sequence ID" value="TuG1812S0002856100.01.T01.s_cds19676"/>
    <property type="gene ID" value="TuG1812S0002856100.01"/>
</dbReference>
<accession>A0A8R7VF02</accession>
<protein>
    <submittedName>
        <fullName evidence="2">Uncharacterized protein</fullName>
    </submittedName>
</protein>
<reference evidence="2" key="2">
    <citation type="submission" date="2022-06" db="UniProtKB">
        <authorList>
            <consortium name="EnsemblPlants"/>
        </authorList>
    </citation>
    <scope>IDENTIFICATION</scope>
</reference>
<dbReference type="Proteomes" id="UP000015106">
    <property type="component" value="Unassembled WGS sequence"/>
</dbReference>
<evidence type="ECO:0000313" key="3">
    <source>
        <dbReference type="Proteomes" id="UP000015106"/>
    </source>
</evidence>
<name>A0A8R7VF02_TRIUA</name>
<organism evidence="2 3">
    <name type="scientific">Triticum urartu</name>
    <name type="common">Red wild einkorn</name>
    <name type="synonym">Crithodium urartu</name>
    <dbReference type="NCBI Taxonomy" id="4572"/>
    <lineage>
        <taxon>Eukaryota</taxon>
        <taxon>Viridiplantae</taxon>
        <taxon>Streptophyta</taxon>
        <taxon>Embryophyta</taxon>
        <taxon>Tracheophyta</taxon>
        <taxon>Spermatophyta</taxon>
        <taxon>Magnoliopsida</taxon>
        <taxon>Liliopsida</taxon>
        <taxon>Poales</taxon>
        <taxon>Poaceae</taxon>
        <taxon>BOP clade</taxon>
        <taxon>Pooideae</taxon>
        <taxon>Triticodae</taxon>
        <taxon>Triticeae</taxon>
        <taxon>Triticinae</taxon>
        <taxon>Triticum</taxon>
    </lineage>
</organism>
<feature type="region of interest" description="Disordered" evidence="1">
    <location>
        <begin position="25"/>
        <end position="112"/>
    </location>
</feature>
<dbReference type="AlphaFoldDB" id="A0A8R7VF02"/>
<sequence>MERGRACTRTSVVDTWVPEPLVFVHRRNHVTSSSGGERRPTTTRPNTKRSRGGKWSGGPEDDPDSLKRLGEAREGATASTLCGEATAGVGGDGADFVDPRLPSKPGSMMEYL</sequence>